<geneLocation type="plasmid" evidence="1 2">
    <name>unnamed1</name>
</geneLocation>
<evidence type="ECO:0000313" key="1">
    <source>
        <dbReference type="EMBL" id="ARR10653.1"/>
    </source>
</evidence>
<reference evidence="1 2" key="1">
    <citation type="journal article" date="2016" name="Int. J. Syst. Evol. Microbiol.">
        <title>Paenibacillus damxungensis sp. nov., isolated from raw yak (Bos grunniens) milk.</title>
        <authorList>
            <person name="Wu Z."/>
            <person name="Gao C."/>
            <person name="Han J."/>
            <person name="Liu Z."/>
        </authorList>
    </citation>
    <scope>NUCLEOTIDE SEQUENCE [LARGE SCALE GENOMIC DNA]</scope>
    <source>
        <strain evidence="1 2">BD3526</strain>
        <plasmid evidence="1 2">unnamed1</plasmid>
    </source>
</reference>
<name>A0A1X9T3Z3_9BACL</name>
<organism evidence="1 2">
    <name type="scientific">Paenibacillus bovis</name>
    <dbReference type="NCBI Taxonomy" id="1616788"/>
    <lineage>
        <taxon>Bacteria</taxon>
        <taxon>Bacillati</taxon>
        <taxon>Bacillota</taxon>
        <taxon>Bacilli</taxon>
        <taxon>Bacillales</taxon>
        <taxon>Paenibacillaceae</taxon>
        <taxon>Paenibacillus</taxon>
    </lineage>
</organism>
<keyword evidence="2" id="KW-1185">Reference proteome</keyword>
<sequence length="186" mass="21713">MIQIHLSPTDQQMEQQYDLTSMQPLERLEVVKQLIHTIVIDGGSLDELLIHYIDRLKQHYQFYSEEGATHSDLQIEPGIHFAAPAPKPKILLQQIHNADKAWTGILFSHDNKRPRYQTYYRCECGNSETTYVYERTKSLPCRNCQKRICIEPATNKGVPKRKEDLQPYRDTFGNYYVGGLQIEEKN</sequence>
<proteinExistence type="predicted"/>
<protein>
    <submittedName>
        <fullName evidence="1">Uncharacterized protein</fullName>
    </submittedName>
</protein>
<dbReference type="AlphaFoldDB" id="A0A1X9T3Z3"/>
<gene>
    <name evidence="1" type="ORF">AR543_p0045</name>
</gene>
<dbReference type="OrthoDB" id="2613698at2"/>
<keyword evidence="1" id="KW-0614">Plasmid</keyword>
<evidence type="ECO:0000313" key="2">
    <source>
        <dbReference type="Proteomes" id="UP000078148"/>
    </source>
</evidence>
<accession>A0A1X9T3Z3</accession>
<dbReference type="RefSeq" id="WP_087071366.1">
    <property type="nucleotide sequence ID" value="NZ_CP021170.1"/>
</dbReference>
<dbReference type="EMBL" id="CP021170">
    <property type="protein sequence ID" value="ARR10653.1"/>
    <property type="molecule type" value="Genomic_DNA"/>
</dbReference>
<dbReference type="KEGG" id="pbv:AR543_p0045"/>
<dbReference type="Proteomes" id="UP000078148">
    <property type="component" value="Plasmid unnamed1"/>
</dbReference>